<gene>
    <name evidence="1" type="ORF">NQ318_013908</name>
</gene>
<comment type="caution">
    <text evidence="1">The sequence shown here is derived from an EMBL/GenBank/DDBJ whole genome shotgun (WGS) entry which is preliminary data.</text>
</comment>
<reference evidence="1" key="1">
    <citation type="journal article" date="2023" name="Insect Mol. Biol.">
        <title>Genome sequencing provides insights into the evolution of gene families encoding plant cell wall-degrading enzymes in longhorned beetles.</title>
        <authorList>
            <person name="Shin N.R."/>
            <person name="Okamura Y."/>
            <person name="Kirsch R."/>
            <person name="Pauchet Y."/>
        </authorList>
    </citation>
    <scope>NUCLEOTIDE SEQUENCE</scope>
    <source>
        <strain evidence="1">AMC_N1</strain>
    </source>
</reference>
<dbReference type="PANTHER" id="PTHR47705">
    <property type="entry name" value="AGAP000321-PA"/>
    <property type="match status" value="1"/>
</dbReference>
<accession>A0AAV8Z8U7</accession>
<proteinExistence type="predicted"/>
<sequence length="142" mass="15809">MSDINFDSKSDSRIELNFFVTISQIAVPPRNFMIIVALLSKKMTETTEQEQVVMTPKCKTANSTTLIIERRRVQKANEKMHVAGGEHTGIIINKETAAVEWRLESTAAVTGVPRLPDQQRIWEAHAGIANAEVLTMSASSRK</sequence>
<protein>
    <submittedName>
        <fullName evidence="1">Uncharacterized protein</fullName>
    </submittedName>
</protein>
<dbReference type="EMBL" id="JAPWTK010000008">
    <property type="protein sequence ID" value="KAJ8960616.1"/>
    <property type="molecule type" value="Genomic_DNA"/>
</dbReference>
<evidence type="ECO:0000313" key="2">
    <source>
        <dbReference type="Proteomes" id="UP001162162"/>
    </source>
</evidence>
<dbReference type="PANTHER" id="PTHR47705:SF1">
    <property type="entry name" value="PNP_UDP_1 DOMAIN-CONTAINING PROTEIN"/>
    <property type="match status" value="1"/>
</dbReference>
<name>A0AAV8Z8U7_9CUCU</name>
<keyword evidence="2" id="KW-1185">Reference proteome</keyword>
<evidence type="ECO:0000313" key="1">
    <source>
        <dbReference type="EMBL" id="KAJ8960616.1"/>
    </source>
</evidence>
<organism evidence="1 2">
    <name type="scientific">Aromia moschata</name>
    <dbReference type="NCBI Taxonomy" id="1265417"/>
    <lineage>
        <taxon>Eukaryota</taxon>
        <taxon>Metazoa</taxon>
        <taxon>Ecdysozoa</taxon>
        <taxon>Arthropoda</taxon>
        <taxon>Hexapoda</taxon>
        <taxon>Insecta</taxon>
        <taxon>Pterygota</taxon>
        <taxon>Neoptera</taxon>
        <taxon>Endopterygota</taxon>
        <taxon>Coleoptera</taxon>
        <taxon>Polyphaga</taxon>
        <taxon>Cucujiformia</taxon>
        <taxon>Chrysomeloidea</taxon>
        <taxon>Cerambycidae</taxon>
        <taxon>Cerambycinae</taxon>
        <taxon>Callichromatini</taxon>
        <taxon>Aromia</taxon>
    </lineage>
</organism>
<dbReference type="Proteomes" id="UP001162162">
    <property type="component" value="Unassembled WGS sequence"/>
</dbReference>
<dbReference type="AlphaFoldDB" id="A0AAV8Z8U7"/>